<evidence type="ECO:0000313" key="4">
    <source>
        <dbReference type="Proteomes" id="UP000323876"/>
    </source>
</evidence>
<dbReference type="OrthoDB" id="3638630at2"/>
<evidence type="ECO:0000256" key="1">
    <source>
        <dbReference type="SAM" id="MobiDB-lite"/>
    </source>
</evidence>
<keyword evidence="2" id="KW-0472">Membrane</keyword>
<reference evidence="3 4" key="1">
    <citation type="submission" date="2019-09" db="EMBL/GenBank/DDBJ databases">
        <authorList>
            <person name="Wang X."/>
        </authorList>
    </citation>
    <scope>NUCLEOTIDE SEQUENCE [LARGE SCALE GENOMIC DNA]</scope>
    <source>
        <strain evidence="3 4">CICC 11023</strain>
    </source>
</reference>
<keyword evidence="2" id="KW-1133">Transmembrane helix</keyword>
<sequence length="292" mass="29964">MDVVIGLLIAWSLGKARRVGMRVNGLTDQALDIAVDRVWNVVAAKLGTDQTLARLIAEGRTGVVSPETCADAERSLAAAADADPMFAAALREAAAGPGSAPPVLSTQQFAGVSFGSIDSGGGSVDIKNESKIVNYARQHPAITVIAVVVVVILAGLLVGQLAGKGPPTAAESATGDAPTAVAPRAEPAPKANPRVDASAMIGTWSASDGTGTKTFNGSGGSCDGLYYNQGKPLDIGGPSTCVLSSKPDTTGRYTLVVTQSVNRASYKVEFTSTDHAIVYDSAGTRLYELERF</sequence>
<dbReference type="EMBL" id="VXLC01000015">
    <property type="protein sequence ID" value="KAA8885388.1"/>
    <property type="molecule type" value="Genomic_DNA"/>
</dbReference>
<proteinExistence type="predicted"/>
<dbReference type="RefSeq" id="WP_150404946.1">
    <property type="nucleotide sequence ID" value="NZ_VXLC01000015.1"/>
</dbReference>
<comment type="caution">
    <text evidence="3">The sequence shown here is derived from an EMBL/GenBank/DDBJ whole genome shotgun (WGS) entry which is preliminary data.</text>
</comment>
<name>A0A5N0E7H8_9NOCA</name>
<protein>
    <submittedName>
        <fullName evidence="3">Uncharacterized protein</fullName>
    </submittedName>
</protein>
<keyword evidence="2" id="KW-0812">Transmembrane</keyword>
<evidence type="ECO:0000256" key="2">
    <source>
        <dbReference type="SAM" id="Phobius"/>
    </source>
</evidence>
<feature type="transmembrane region" description="Helical" evidence="2">
    <location>
        <begin position="141"/>
        <end position="159"/>
    </location>
</feature>
<feature type="region of interest" description="Disordered" evidence="1">
    <location>
        <begin position="165"/>
        <end position="194"/>
    </location>
</feature>
<dbReference type="AlphaFoldDB" id="A0A5N0E7H8"/>
<evidence type="ECO:0000313" key="3">
    <source>
        <dbReference type="EMBL" id="KAA8885388.1"/>
    </source>
</evidence>
<dbReference type="Proteomes" id="UP000323876">
    <property type="component" value="Unassembled WGS sequence"/>
</dbReference>
<keyword evidence="4" id="KW-1185">Reference proteome</keyword>
<organism evidence="3 4">
    <name type="scientific">Nocardia colli</name>
    <dbReference type="NCBI Taxonomy" id="2545717"/>
    <lineage>
        <taxon>Bacteria</taxon>
        <taxon>Bacillati</taxon>
        <taxon>Actinomycetota</taxon>
        <taxon>Actinomycetes</taxon>
        <taxon>Mycobacteriales</taxon>
        <taxon>Nocardiaceae</taxon>
        <taxon>Nocardia</taxon>
    </lineage>
</organism>
<gene>
    <name evidence="3" type="ORF">F3087_27445</name>
</gene>
<accession>A0A5N0E7H8</accession>